<keyword evidence="2" id="KW-1185">Reference proteome</keyword>
<comment type="caution">
    <text evidence="1">The sequence shown here is derived from an EMBL/GenBank/DDBJ whole genome shotgun (WGS) entry which is preliminary data.</text>
</comment>
<dbReference type="Proteomes" id="UP000467700">
    <property type="component" value="Unassembled WGS sequence"/>
</dbReference>
<dbReference type="EMBL" id="CACVBS010000053">
    <property type="protein sequence ID" value="CAA7266303.1"/>
    <property type="molecule type" value="Genomic_DNA"/>
</dbReference>
<proteinExistence type="predicted"/>
<reference evidence="1 2" key="1">
    <citation type="submission" date="2020-01" db="EMBL/GenBank/DDBJ databases">
        <authorList>
            <person name="Gupta K D."/>
        </authorList>
    </citation>
    <scope>NUCLEOTIDE SEQUENCE [LARGE SCALE GENOMIC DNA]</scope>
</reference>
<evidence type="ECO:0000313" key="1">
    <source>
        <dbReference type="EMBL" id="CAA7266303.1"/>
    </source>
</evidence>
<dbReference type="OrthoDB" id="2523383at2759"/>
<organism evidence="1 2">
    <name type="scientific">Cyclocybe aegerita</name>
    <name type="common">Black poplar mushroom</name>
    <name type="synonym">Agrocybe aegerita</name>
    <dbReference type="NCBI Taxonomy" id="1973307"/>
    <lineage>
        <taxon>Eukaryota</taxon>
        <taxon>Fungi</taxon>
        <taxon>Dikarya</taxon>
        <taxon>Basidiomycota</taxon>
        <taxon>Agaricomycotina</taxon>
        <taxon>Agaricomycetes</taxon>
        <taxon>Agaricomycetidae</taxon>
        <taxon>Agaricales</taxon>
        <taxon>Agaricineae</taxon>
        <taxon>Bolbitiaceae</taxon>
        <taxon>Cyclocybe</taxon>
    </lineage>
</organism>
<sequence length="324" mass="34790">MGNLDPRSRTTKVYNHVPLSQPLYTPTALLSSPKLEDMFQVASHPHSFPMHGRGHHQSMPMQSPSVQLPRTLTRPAHIEVSREAIMAVAPELANVPAEYIRRGLRAKAHQMLAGISSLSTSHLPSSIPKSHVPPTLSIPIRVSHSSSQPTYPTHVLAVASSKSSGNEHVFMFPVHSIVIASQCSAIPRLPPSAGPISGTLHVPVLPIALPSPAAFKILHAYMYNHSLDGVLKSLFPLPSGFVQGLSHHTVQSTLASGSSLHQLSSYLCSSAGSSLQALTTHAAHVKELWQDMVALGLHDQELWDTVDLAWEIILGALNLAAAGH</sequence>
<protein>
    <submittedName>
        <fullName evidence="1">Uncharacterized protein</fullName>
    </submittedName>
</protein>
<dbReference type="AlphaFoldDB" id="A0A8S0XMN0"/>
<accession>A0A8S0XMN0</accession>
<name>A0A8S0XMN0_CYCAE</name>
<evidence type="ECO:0000313" key="2">
    <source>
        <dbReference type="Proteomes" id="UP000467700"/>
    </source>
</evidence>
<gene>
    <name evidence="1" type="ORF">AAE3_LOCUS8434</name>
</gene>